<dbReference type="RefSeq" id="WP_163097654.1">
    <property type="nucleotide sequence ID" value="NZ_CP127523.1"/>
</dbReference>
<comment type="caution">
    <text evidence="3">The sequence shown here is derived from an EMBL/GenBank/DDBJ whole genome shotgun (WGS) entry which is preliminary data.</text>
</comment>
<dbReference type="SUPFAM" id="SSF52172">
    <property type="entry name" value="CheY-like"/>
    <property type="match status" value="1"/>
</dbReference>
<organism evidence="3">
    <name type="scientific">Acidithiobacillus ferrianus</name>
    <dbReference type="NCBI Taxonomy" id="2678518"/>
    <lineage>
        <taxon>Bacteria</taxon>
        <taxon>Pseudomonadati</taxon>
        <taxon>Pseudomonadota</taxon>
        <taxon>Acidithiobacillia</taxon>
        <taxon>Acidithiobacillales</taxon>
        <taxon>Acidithiobacillaceae</taxon>
        <taxon>Acidithiobacillus</taxon>
    </lineage>
</organism>
<dbReference type="GO" id="GO:0000160">
    <property type="term" value="P:phosphorelay signal transduction system"/>
    <property type="evidence" value="ECO:0007669"/>
    <property type="project" value="InterPro"/>
</dbReference>
<dbReference type="PROSITE" id="PS50110">
    <property type="entry name" value="RESPONSE_REGULATORY"/>
    <property type="match status" value="1"/>
</dbReference>
<dbReference type="AlphaFoldDB" id="A0A845UEV6"/>
<sequence>MQIGVDSALAVKNSRIFVLDTDEIGRMALQFMLHDEYETHELANLDAAVAKARDWPPDLIILGEAPLRDGALTVERVSQQFPQARLLLVVGEAGSALTQATVSKGFALLYTPLRLENVRATVATVLQ</sequence>
<protein>
    <submittedName>
        <fullName evidence="3">Response regulator</fullName>
    </submittedName>
</protein>
<proteinExistence type="predicted"/>
<dbReference type="InterPro" id="IPR011006">
    <property type="entry name" value="CheY-like_superfamily"/>
</dbReference>
<name>A0A845UEV6_9PROT</name>
<evidence type="ECO:0000313" key="3">
    <source>
        <dbReference type="EMBL" id="NDU42414.1"/>
    </source>
</evidence>
<evidence type="ECO:0000256" key="1">
    <source>
        <dbReference type="PROSITE-ProRule" id="PRU00169"/>
    </source>
</evidence>
<gene>
    <name evidence="3" type="ORF">GL267_07105</name>
</gene>
<feature type="domain" description="Response regulatory" evidence="2">
    <location>
        <begin position="15"/>
        <end position="126"/>
    </location>
</feature>
<dbReference type="InterPro" id="IPR001789">
    <property type="entry name" value="Sig_transdc_resp-reg_receiver"/>
</dbReference>
<accession>A0A845UEV6</accession>
<dbReference type="EMBL" id="WNJL01000030">
    <property type="protein sequence ID" value="NDU42414.1"/>
    <property type="molecule type" value="Genomic_DNA"/>
</dbReference>
<reference evidence="3" key="1">
    <citation type="submission" date="2019-11" db="EMBL/GenBank/DDBJ databases">
        <title>Acidithiobacillus ferrianus sp. nov.: a facultatively anaerobic and extremely acidophilic chemolithoautotroph.</title>
        <authorList>
            <person name="Norris P.R."/>
            <person name="Falagan C."/>
            <person name="Moya-Beltran A."/>
            <person name="Castro M."/>
            <person name="Quatrini R."/>
            <person name="Johnson D.B."/>
        </authorList>
    </citation>
    <scope>NUCLEOTIDE SEQUENCE [LARGE SCALE GENOMIC DNA]</scope>
    <source>
        <strain evidence="3">MG</strain>
    </source>
</reference>
<comment type="caution">
    <text evidence="1">Lacks conserved residue(s) required for the propagation of feature annotation.</text>
</comment>
<dbReference type="Gene3D" id="3.40.50.2300">
    <property type="match status" value="1"/>
</dbReference>
<evidence type="ECO:0000259" key="2">
    <source>
        <dbReference type="PROSITE" id="PS50110"/>
    </source>
</evidence>